<dbReference type="RefSeq" id="WP_060795380.1">
    <property type="nucleotide sequence ID" value="NZ_KQ957371.1"/>
</dbReference>
<proteinExistence type="predicted"/>
<comment type="caution">
    <text evidence="2">The sequence shown here is derived from an EMBL/GenBank/DDBJ whole genome shotgun (WGS) entry which is preliminary data.</text>
</comment>
<organism evidence="2 3">
    <name type="scientific">Staphylococcus lugdunensis</name>
    <dbReference type="NCBI Taxonomy" id="28035"/>
    <lineage>
        <taxon>Bacteria</taxon>
        <taxon>Bacillati</taxon>
        <taxon>Bacillota</taxon>
        <taxon>Bacilli</taxon>
        <taxon>Bacillales</taxon>
        <taxon>Staphylococcaceae</taxon>
        <taxon>Staphylococcus</taxon>
    </lineage>
</organism>
<feature type="compositionally biased region" description="Polar residues" evidence="1">
    <location>
        <begin position="1"/>
        <end position="11"/>
    </location>
</feature>
<reference evidence="2 3" key="1">
    <citation type="submission" date="2016-01" db="EMBL/GenBank/DDBJ databases">
        <authorList>
            <person name="Mitreva M."/>
            <person name="Pepin K.H."/>
            <person name="Mihindukulasuriya K.A."/>
            <person name="Fulton R."/>
            <person name="Fronick C."/>
            <person name="O'Laughlin M."/>
            <person name="Miner T."/>
            <person name="Herter B."/>
            <person name="Rosa B.A."/>
            <person name="Cordes M."/>
            <person name="Tomlinson C."/>
            <person name="Wollam A."/>
            <person name="Palsikar V.B."/>
            <person name="Mardis E.R."/>
            <person name="Wilson R.K."/>
        </authorList>
    </citation>
    <scope>NUCLEOTIDE SEQUENCE [LARGE SCALE GENOMIC DNA]</scope>
    <source>
        <strain evidence="2 3">MJR7738</strain>
    </source>
</reference>
<evidence type="ECO:0000313" key="2">
    <source>
        <dbReference type="EMBL" id="KXA39101.1"/>
    </source>
</evidence>
<accession>A0ABD4EGR3</accession>
<dbReference type="AlphaFoldDB" id="A0ABD4EGR3"/>
<name>A0ABD4EGR3_STALU</name>
<dbReference type="Proteomes" id="UP000070063">
    <property type="component" value="Unassembled WGS sequence"/>
</dbReference>
<dbReference type="EMBL" id="LRQI01000030">
    <property type="protein sequence ID" value="KXA39101.1"/>
    <property type="molecule type" value="Genomic_DNA"/>
</dbReference>
<sequence length="77" mass="8382">MRQALQQTTQVGVGAPTKRNAPSISTNNASWGGAPTERNAKRISSSTASWGGPNRDSLAHHYILGYERYILAVVDWI</sequence>
<evidence type="ECO:0000313" key="3">
    <source>
        <dbReference type="Proteomes" id="UP000070063"/>
    </source>
</evidence>
<feature type="region of interest" description="Disordered" evidence="1">
    <location>
        <begin position="1"/>
        <end position="50"/>
    </location>
</feature>
<feature type="compositionally biased region" description="Polar residues" evidence="1">
    <location>
        <begin position="20"/>
        <end position="30"/>
    </location>
</feature>
<gene>
    <name evidence="2" type="ORF">HMPREF3225_00867</name>
</gene>
<evidence type="ECO:0000256" key="1">
    <source>
        <dbReference type="SAM" id="MobiDB-lite"/>
    </source>
</evidence>
<feature type="non-terminal residue" evidence="2">
    <location>
        <position position="77"/>
    </location>
</feature>
<protein>
    <submittedName>
        <fullName evidence="2">Uncharacterized protein</fullName>
    </submittedName>
</protein>